<dbReference type="AlphaFoldDB" id="A0A812F604"/>
<dbReference type="InterPro" id="IPR025658">
    <property type="entry name" value="Cyclophilin_TM1367"/>
</dbReference>
<reference evidence="2" key="1">
    <citation type="submission" date="2021-02" db="EMBL/GenBank/DDBJ databases">
        <authorList>
            <person name="Han P."/>
        </authorList>
    </citation>
    <scope>NUCLEOTIDE SEQUENCE</scope>
    <source>
        <strain evidence="2">Candidatus Nitrosotenuis uzonensis 5A</strain>
    </source>
</reference>
<dbReference type="SUPFAM" id="SSF50891">
    <property type="entry name" value="Cyclophilin-like"/>
    <property type="match status" value="1"/>
</dbReference>
<name>A0A812F604_9ARCH</name>
<gene>
    <name evidence="2" type="ORF">NUZ5A_50821</name>
</gene>
<dbReference type="Proteomes" id="UP000655759">
    <property type="component" value="Unassembled WGS sequence"/>
</dbReference>
<evidence type="ECO:0000313" key="2">
    <source>
        <dbReference type="EMBL" id="CAE6498683.1"/>
    </source>
</evidence>
<protein>
    <recommendedName>
        <fullName evidence="1">Cyclophilin TM1367-like domain-containing protein</fullName>
    </recommendedName>
</protein>
<proteinExistence type="predicted"/>
<evidence type="ECO:0000313" key="3">
    <source>
        <dbReference type="Proteomes" id="UP000655759"/>
    </source>
</evidence>
<sequence length="127" mass="13676">MSAGSVSGLRLILEVKGKAKLNCELKRHLSPKTVGLISRSLPLSGNTHFLGQSIVYFETTVNSGVERQRKEFKKGDIAFSPTGSSICIFVADVITTKPMTPIGKVLENVELLKSAKPGDVLSLYEVG</sequence>
<dbReference type="Pfam" id="PF04126">
    <property type="entry name" value="Cyclophil_like"/>
    <property type="match status" value="1"/>
</dbReference>
<feature type="domain" description="Cyclophilin TM1367-like" evidence="1">
    <location>
        <begin position="13"/>
        <end position="119"/>
    </location>
</feature>
<evidence type="ECO:0000259" key="1">
    <source>
        <dbReference type="Pfam" id="PF04126"/>
    </source>
</evidence>
<accession>A0A812F604</accession>
<comment type="caution">
    <text evidence="2">The sequence shown here is derived from an EMBL/GenBank/DDBJ whole genome shotgun (WGS) entry which is preliminary data.</text>
</comment>
<organism evidence="2 3">
    <name type="scientific">Candidatus Nitrosotenuis uzonensis</name>
    <dbReference type="NCBI Taxonomy" id="1407055"/>
    <lineage>
        <taxon>Archaea</taxon>
        <taxon>Nitrososphaerota</taxon>
        <taxon>Candidatus Nitrosotenuis</taxon>
    </lineage>
</organism>
<dbReference type="EMBL" id="CAJNAQ010000005">
    <property type="protein sequence ID" value="CAE6498683.1"/>
    <property type="molecule type" value="Genomic_DNA"/>
</dbReference>
<dbReference type="InterPro" id="IPR029000">
    <property type="entry name" value="Cyclophilin-like_dom_sf"/>
</dbReference>
<dbReference type="RefSeq" id="WP_205100011.1">
    <property type="nucleotide sequence ID" value="NZ_CAJNAQ010000005.1"/>
</dbReference>
<dbReference type="Gene3D" id="2.40.100.20">
    <property type="match status" value="1"/>
</dbReference>